<dbReference type="SUPFAM" id="SSF47954">
    <property type="entry name" value="Cyclin-like"/>
    <property type="match status" value="1"/>
</dbReference>
<accession>A0A1R2BBC9</accession>
<gene>
    <name evidence="1" type="ORF">SteCoe_27109</name>
</gene>
<name>A0A1R2BBC9_9CILI</name>
<comment type="caution">
    <text evidence="1">The sequence shown here is derived from an EMBL/GenBank/DDBJ whole genome shotgun (WGS) entry which is preliminary data.</text>
</comment>
<dbReference type="OrthoDB" id="25002at2759"/>
<evidence type="ECO:0000313" key="1">
    <source>
        <dbReference type="EMBL" id="OMJ74056.1"/>
    </source>
</evidence>
<keyword evidence="2" id="KW-1185">Reference proteome</keyword>
<evidence type="ECO:0000313" key="2">
    <source>
        <dbReference type="Proteomes" id="UP000187209"/>
    </source>
</evidence>
<evidence type="ECO:0008006" key="3">
    <source>
        <dbReference type="Google" id="ProtNLM"/>
    </source>
</evidence>
<protein>
    <recommendedName>
        <fullName evidence="3">Cyclin N-terminal domain-containing protein</fullName>
    </recommendedName>
</protein>
<organism evidence="1 2">
    <name type="scientific">Stentor coeruleus</name>
    <dbReference type="NCBI Taxonomy" id="5963"/>
    <lineage>
        <taxon>Eukaryota</taxon>
        <taxon>Sar</taxon>
        <taxon>Alveolata</taxon>
        <taxon>Ciliophora</taxon>
        <taxon>Postciliodesmatophora</taxon>
        <taxon>Heterotrichea</taxon>
        <taxon>Heterotrichida</taxon>
        <taxon>Stentoridae</taxon>
        <taxon>Stentor</taxon>
    </lineage>
</organism>
<sequence length="231" mass="27007">MHQELQTLRNIGITLKLDQICLSSSLSLYKDSRKHFNIETCLYGCLIITTKLCENLRKTRDLVNVVLYEINGKACMDMDIYLQKKGFMLKAESLILEFYQYNVTRFRMLNRYSLLLTLCAAISMPKYAVKVVWSLLNESFLCEKIDIDEMDKGLPCVVIVGRNLIGKYSEGVLEKWKISEEWYEEFGFEKKYVNKMVLIMLEYLGENLEGQDDRVSRDFEVGEGHEDIKIE</sequence>
<dbReference type="Proteomes" id="UP000187209">
    <property type="component" value="Unassembled WGS sequence"/>
</dbReference>
<reference evidence="1 2" key="1">
    <citation type="submission" date="2016-11" db="EMBL/GenBank/DDBJ databases">
        <title>The macronuclear genome of Stentor coeruleus: a giant cell with tiny introns.</title>
        <authorList>
            <person name="Slabodnick M."/>
            <person name="Ruby J.G."/>
            <person name="Reiff S.B."/>
            <person name="Swart E.C."/>
            <person name="Gosai S."/>
            <person name="Prabakaran S."/>
            <person name="Witkowska E."/>
            <person name="Larue G.E."/>
            <person name="Fisher S."/>
            <person name="Freeman R.M."/>
            <person name="Gunawardena J."/>
            <person name="Chu W."/>
            <person name="Stover N.A."/>
            <person name="Gregory B.D."/>
            <person name="Nowacki M."/>
            <person name="Derisi J."/>
            <person name="Roy S.W."/>
            <person name="Marshall W.F."/>
            <person name="Sood P."/>
        </authorList>
    </citation>
    <scope>NUCLEOTIDE SEQUENCE [LARGE SCALE GENOMIC DNA]</scope>
    <source>
        <strain evidence="1">WM001</strain>
    </source>
</reference>
<dbReference type="AlphaFoldDB" id="A0A1R2BBC9"/>
<dbReference type="InterPro" id="IPR036915">
    <property type="entry name" value="Cyclin-like_sf"/>
</dbReference>
<dbReference type="Gene3D" id="1.10.472.10">
    <property type="entry name" value="Cyclin-like"/>
    <property type="match status" value="1"/>
</dbReference>
<proteinExistence type="predicted"/>
<dbReference type="EMBL" id="MPUH01000777">
    <property type="protein sequence ID" value="OMJ74056.1"/>
    <property type="molecule type" value="Genomic_DNA"/>
</dbReference>